<proteinExistence type="predicted"/>
<keyword evidence="1" id="KW-0472">Membrane</keyword>
<organism evidence="2 3">
    <name type="scientific">Saprolegnia parasitica (strain CBS 223.65)</name>
    <dbReference type="NCBI Taxonomy" id="695850"/>
    <lineage>
        <taxon>Eukaryota</taxon>
        <taxon>Sar</taxon>
        <taxon>Stramenopiles</taxon>
        <taxon>Oomycota</taxon>
        <taxon>Saprolegniomycetes</taxon>
        <taxon>Saprolegniales</taxon>
        <taxon>Saprolegniaceae</taxon>
        <taxon>Saprolegnia</taxon>
    </lineage>
</organism>
<gene>
    <name evidence="2" type="ORF">SPRG_08463</name>
</gene>
<keyword evidence="1" id="KW-0812">Transmembrane</keyword>
<evidence type="ECO:0000313" key="2">
    <source>
        <dbReference type="EMBL" id="KDO26102.1"/>
    </source>
</evidence>
<dbReference type="AlphaFoldDB" id="A0A067CH17"/>
<keyword evidence="3" id="KW-1185">Reference proteome</keyword>
<dbReference type="KEGG" id="spar:SPRG_08463"/>
<evidence type="ECO:0000313" key="3">
    <source>
        <dbReference type="Proteomes" id="UP000030745"/>
    </source>
</evidence>
<keyword evidence="1" id="KW-1133">Transmembrane helix</keyword>
<dbReference type="OrthoDB" id="10350022at2759"/>
<dbReference type="EMBL" id="KK583226">
    <property type="protein sequence ID" value="KDO26102.1"/>
    <property type="molecule type" value="Genomic_DNA"/>
</dbReference>
<dbReference type="Proteomes" id="UP000030745">
    <property type="component" value="Unassembled WGS sequence"/>
</dbReference>
<name>A0A067CH17_SAPPC</name>
<dbReference type="VEuPathDB" id="FungiDB:SPRG_08463"/>
<protein>
    <submittedName>
        <fullName evidence="2">Uncharacterized protein</fullName>
    </submittedName>
</protein>
<sequence length="204" mass="22582">MKTTRSTPQFSLSLPNLTFRSMPKPAGYRITLIKTETKGAYELSLESLRSMKQWTCAIANTQSVSGDETQLPPAMLFDLLRTMLKRRNEQLKLLETLGGRLSELFGDLVLRGTATDVDLVPGDSGAVVLTLTIPLLPGWSTTVRYRCEEKPFDSLNAVRRKVEHLENDVEILATKVDLHISIIVLAILLVLVVAAALSLSVTKF</sequence>
<reference evidence="2 3" key="1">
    <citation type="journal article" date="2013" name="PLoS Genet.">
        <title>Distinctive expansion of potential virulence genes in the genome of the oomycete fish pathogen Saprolegnia parasitica.</title>
        <authorList>
            <person name="Jiang R.H."/>
            <person name="de Bruijn I."/>
            <person name="Haas B.J."/>
            <person name="Belmonte R."/>
            <person name="Lobach L."/>
            <person name="Christie J."/>
            <person name="van den Ackerveken G."/>
            <person name="Bottin A."/>
            <person name="Bulone V."/>
            <person name="Diaz-Moreno S.M."/>
            <person name="Dumas B."/>
            <person name="Fan L."/>
            <person name="Gaulin E."/>
            <person name="Govers F."/>
            <person name="Grenville-Briggs L.J."/>
            <person name="Horner N.R."/>
            <person name="Levin J.Z."/>
            <person name="Mammella M."/>
            <person name="Meijer H.J."/>
            <person name="Morris P."/>
            <person name="Nusbaum C."/>
            <person name="Oome S."/>
            <person name="Phillips A.J."/>
            <person name="van Rooyen D."/>
            <person name="Rzeszutek E."/>
            <person name="Saraiva M."/>
            <person name="Secombes C.J."/>
            <person name="Seidl M.F."/>
            <person name="Snel B."/>
            <person name="Stassen J.H."/>
            <person name="Sykes S."/>
            <person name="Tripathy S."/>
            <person name="van den Berg H."/>
            <person name="Vega-Arreguin J.C."/>
            <person name="Wawra S."/>
            <person name="Young S.K."/>
            <person name="Zeng Q."/>
            <person name="Dieguez-Uribeondo J."/>
            <person name="Russ C."/>
            <person name="Tyler B.M."/>
            <person name="van West P."/>
        </authorList>
    </citation>
    <scope>NUCLEOTIDE SEQUENCE [LARGE SCALE GENOMIC DNA]</scope>
    <source>
        <strain evidence="2 3">CBS 223.65</strain>
    </source>
</reference>
<dbReference type="GeneID" id="24130682"/>
<dbReference type="RefSeq" id="XP_012203098.1">
    <property type="nucleotide sequence ID" value="XM_012347708.1"/>
</dbReference>
<evidence type="ECO:0000256" key="1">
    <source>
        <dbReference type="SAM" id="Phobius"/>
    </source>
</evidence>
<accession>A0A067CH17</accession>
<feature type="transmembrane region" description="Helical" evidence="1">
    <location>
        <begin position="178"/>
        <end position="201"/>
    </location>
</feature>